<accession>A0A2W5EV10</accession>
<dbReference type="InterPro" id="IPR046748">
    <property type="entry name" value="HipA_2"/>
</dbReference>
<comment type="caution">
    <text evidence="2">The sequence shown here is derived from an EMBL/GenBank/DDBJ whole genome shotgun (WGS) entry which is preliminary data.</text>
</comment>
<reference evidence="2 3" key="1">
    <citation type="submission" date="2017-11" db="EMBL/GenBank/DDBJ databases">
        <title>Infants hospitalized years apart are colonized by the same room-sourced microbial strains.</title>
        <authorList>
            <person name="Brooks B."/>
            <person name="Olm M.R."/>
            <person name="Firek B.A."/>
            <person name="Baker R."/>
            <person name="Thomas B.C."/>
            <person name="Morowitz M.J."/>
            <person name="Banfield J.F."/>
        </authorList>
    </citation>
    <scope>NUCLEOTIDE SEQUENCE [LARGE SCALE GENOMIC DNA]</scope>
    <source>
        <strain evidence="2">S2_009_000_R2_76</strain>
    </source>
</reference>
<evidence type="ECO:0000313" key="2">
    <source>
        <dbReference type="EMBL" id="PZP47148.1"/>
    </source>
</evidence>
<organism evidence="2 3">
    <name type="scientific">Pseudopedobacter saltans</name>
    <dbReference type="NCBI Taxonomy" id="151895"/>
    <lineage>
        <taxon>Bacteria</taxon>
        <taxon>Pseudomonadati</taxon>
        <taxon>Bacteroidota</taxon>
        <taxon>Sphingobacteriia</taxon>
        <taxon>Sphingobacteriales</taxon>
        <taxon>Sphingobacteriaceae</taxon>
        <taxon>Pseudopedobacter</taxon>
    </lineage>
</organism>
<dbReference type="Pfam" id="PF20613">
    <property type="entry name" value="HipA_2"/>
    <property type="match status" value="1"/>
</dbReference>
<name>A0A2W5EV10_9SPHI</name>
<dbReference type="EMBL" id="QFOI01000202">
    <property type="protein sequence ID" value="PZP47148.1"/>
    <property type="molecule type" value="Genomic_DNA"/>
</dbReference>
<gene>
    <name evidence="2" type="ORF">DI598_11335</name>
</gene>
<proteinExistence type="predicted"/>
<dbReference type="Proteomes" id="UP000249645">
    <property type="component" value="Unassembled WGS sequence"/>
</dbReference>
<evidence type="ECO:0000313" key="3">
    <source>
        <dbReference type="Proteomes" id="UP000249645"/>
    </source>
</evidence>
<evidence type="ECO:0000259" key="1">
    <source>
        <dbReference type="Pfam" id="PF20613"/>
    </source>
</evidence>
<dbReference type="AlphaFoldDB" id="A0A2W5EV10"/>
<sequence>MDTLYSIQTADKLFDTNGSRPILIGCNDGFDYVTKYRKNSSTPYRLFSEYLSICFLDEWHLPIPSPAIIEVKWEHIPTDWYGTIRKIFVDMPCFGLKYLPRAVEVTDFTIPQKVNASAQYNLLKTALFDIWLSNEDRNGNNYNLLWEPFGKKFLLIDHEGIFNTGTWEYPISVQTEQDSLISTELFKQVFKHFIVSTTLLSDLKNDFYLCIRNCQSQKDKIIQNIPKEWLVNSSYIAPKVDEIFRDSWLQLCWNTFCEYIMTYIGS</sequence>
<protein>
    <recommendedName>
        <fullName evidence="1">HipA-like kinase domain-containing protein</fullName>
    </recommendedName>
</protein>
<feature type="domain" description="HipA-like kinase" evidence="1">
    <location>
        <begin position="19"/>
        <end position="236"/>
    </location>
</feature>